<reference evidence="2 3" key="2">
    <citation type="submission" date="2018-11" db="EMBL/GenBank/DDBJ databases">
        <authorList>
            <consortium name="Pathogen Informatics"/>
        </authorList>
    </citation>
    <scope>NUCLEOTIDE SEQUENCE [LARGE SCALE GENOMIC DNA]</scope>
    <source>
        <strain evidence="2 3">Egypt</strain>
    </source>
</reference>
<evidence type="ECO:0000256" key="1">
    <source>
        <dbReference type="SAM" id="MobiDB-lite"/>
    </source>
</evidence>
<dbReference type="EMBL" id="UZAN01045065">
    <property type="protein sequence ID" value="VDP81992.1"/>
    <property type="molecule type" value="Genomic_DNA"/>
</dbReference>
<evidence type="ECO:0000313" key="3">
    <source>
        <dbReference type="Proteomes" id="UP000272942"/>
    </source>
</evidence>
<organism evidence="4">
    <name type="scientific">Echinostoma caproni</name>
    <dbReference type="NCBI Taxonomy" id="27848"/>
    <lineage>
        <taxon>Eukaryota</taxon>
        <taxon>Metazoa</taxon>
        <taxon>Spiralia</taxon>
        <taxon>Lophotrochozoa</taxon>
        <taxon>Platyhelminthes</taxon>
        <taxon>Trematoda</taxon>
        <taxon>Digenea</taxon>
        <taxon>Plagiorchiida</taxon>
        <taxon>Echinostomata</taxon>
        <taxon>Echinostomatoidea</taxon>
        <taxon>Echinostomatidae</taxon>
        <taxon>Echinostoma</taxon>
    </lineage>
</organism>
<protein>
    <submittedName>
        <fullName evidence="2 4">Uncharacterized protein</fullName>
    </submittedName>
</protein>
<dbReference type="Proteomes" id="UP000272942">
    <property type="component" value="Unassembled WGS sequence"/>
</dbReference>
<reference evidence="4" key="1">
    <citation type="submission" date="2016-06" db="UniProtKB">
        <authorList>
            <consortium name="WormBaseParasite"/>
        </authorList>
    </citation>
    <scope>IDENTIFICATION</scope>
</reference>
<feature type="compositionally biased region" description="Polar residues" evidence="1">
    <location>
        <begin position="33"/>
        <end position="43"/>
    </location>
</feature>
<feature type="region of interest" description="Disordered" evidence="1">
    <location>
        <begin position="1"/>
        <end position="85"/>
    </location>
</feature>
<feature type="compositionally biased region" description="Basic and acidic residues" evidence="1">
    <location>
        <begin position="10"/>
        <end position="21"/>
    </location>
</feature>
<proteinExistence type="predicted"/>
<accession>A0A183ALE0</accession>
<dbReference type="WBParaSite" id="ECPE_0000779401-mRNA-1">
    <property type="protein sequence ID" value="ECPE_0000779401-mRNA-1"/>
    <property type="gene ID" value="ECPE_0000779401"/>
</dbReference>
<gene>
    <name evidence="2" type="ORF">ECPE_LOCUS7775</name>
</gene>
<dbReference type="AlphaFoldDB" id="A0A183ALE0"/>
<evidence type="ECO:0000313" key="2">
    <source>
        <dbReference type="EMBL" id="VDP81992.1"/>
    </source>
</evidence>
<keyword evidence="3" id="KW-1185">Reference proteome</keyword>
<sequence length="85" mass="9086">MADPRALLFIRDREEQGDLKGHHQGNRRKGLSGTVSSSETGTPMQAKLRSGGLLDSLEVGTVGTGRTKTVKEARKQGETPQSPKG</sequence>
<evidence type="ECO:0000313" key="4">
    <source>
        <dbReference type="WBParaSite" id="ECPE_0000779401-mRNA-1"/>
    </source>
</evidence>
<name>A0A183ALE0_9TREM</name>